<dbReference type="GO" id="GO:0008237">
    <property type="term" value="F:metallopeptidase activity"/>
    <property type="evidence" value="ECO:0007669"/>
    <property type="project" value="UniProtKB-KW"/>
</dbReference>
<keyword evidence="1" id="KW-1133">Transmembrane helix</keyword>
<evidence type="ECO:0000259" key="2">
    <source>
        <dbReference type="Pfam" id="PF02517"/>
    </source>
</evidence>
<dbReference type="Proteomes" id="UP000762703">
    <property type="component" value="Unassembled WGS sequence"/>
</dbReference>
<sequence length="128" mass="14279">MTEEFVFRGFLIQTFGSWFKILVLAIIIQAIIFAAVHGYNSLGVFEVFVSGLIMGVLAWKTNGIEVSSALHTANNLTIALFVMFGLQSTTSTINPTDFIIGIVLDIILFVIMYFVGMKTQWFGEIKKM</sequence>
<keyword evidence="3" id="KW-0378">Hydrolase</keyword>
<feature type="transmembrane region" description="Helical" evidence="1">
    <location>
        <begin position="42"/>
        <end position="59"/>
    </location>
</feature>
<evidence type="ECO:0000313" key="4">
    <source>
        <dbReference type="Proteomes" id="UP000762703"/>
    </source>
</evidence>
<feature type="transmembrane region" description="Helical" evidence="1">
    <location>
        <begin position="18"/>
        <end position="36"/>
    </location>
</feature>
<dbReference type="InterPro" id="IPR003675">
    <property type="entry name" value="Rce1/LyrA-like_dom"/>
</dbReference>
<feature type="domain" description="CAAX prenyl protease 2/Lysostaphin resistance protein A-like" evidence="2">
    <location>
        <begin position="2"/>
        <end position="76"/>
    </location>
</feature>
<dbReference type="GO" id="GO:0080120">
    <property type="term" value="P:CAAX-box protein maturation"/>
    <property type="evidence" value="ECO:0007669"/>
    <property type="project" value="UniProtKB-ARBA"/>
</dbReference>
<gene>
    <name evidence="3" type="ORF">E7Z73_07425</name>
</gene>
<evidence type="ECO:0000256" key="1">
    <source>
        <dbReference type="SAM" id="Phobius"/>
    </source>
</evidence>
<evidence type="ECO:0000313" key="3">
    <source>
        <dbReference type="EMBL" id="MBE6505550.1"/>
    </source>
</evidence>
<dbReference type="Pfam" id="PF02517">
    <property type="entry name" value="Rce1-like"/>
    <property type="match status" value="1"/>
</dbReference>
<feature type="transmembrane region" description="Helical" evidence="1">
    <location>
        <begin position="98"/>
        <end position="116"/>
    </location>
</feature>
<keyword evidence="1" id="KW-0472">Membrane</keyword>
<protein>
    <submittedName>
        <fullName evidence="3">CPBP family intramembrane metalloprotease</fullName>
    </submittedName>
</protein>
<keyword evidence="1" id="KW-0812">Transmembrane</keyword>
<feature type="transmembrane region" description="Helical" evidence="1">
    <location>
        <begin position="66"/>
        <end position="86"/>
    </location>
</feature>
<dbReference type="GO" id="GO:0004175">
    <property type="term" value="F:endopeptidase activity"/>
    <property type="evidence" value="ECO:0007669"/>
    <property type="project" value="UniProtKB-ARBA"/>
</dbReference>
<dbReference type="AlphaFoldDB" id="A0A8T3VLJ3"/>
<reference evidence="3" key="1">
    <citation type="submission" date="2019-04" db="EMBL/GenBank/DDBJ databases">
        <title>Evolution of Biomass-Degrading Anaerobic Consortia Revealed by Metagenomics.</title>
        <authorList>
            <person name="Peng X."/>
        </authorList>
    </citation>
    <scope>NUCLEOTIDE SEQUENCE</scope>
    <source>
        <strain evidence="3">SIG12</strain>
    </source>
</reference>
<comment type="caution">
    <text evidence="3">The sequence shown here is derived from an EMBL/GenBank/DDBJ whole genome shotgun (WGS) entry which is preliminary data.</text>
</comment>
<keyword evidence="3" id="KW-0482">Metalloprotease</keyword>
<organism evidence="3 4">
    <name type="scientific">Methanobrevibacter millerae</name>
    <dbReference type="NCBI Taxonomy" id="230361"/>
    <lineage>
        <taxon>Archaea</taxon>
        <taxon>Methanobacteriati</taxon>
        <taxon>Methanobacteriota</taxon>
        <taxon>Methanomada group</taxon>
        <taxon>Methanobacteria</taxon>
        <taxon>Methanobacteriales</taxon>
        <taxon>Methanobacteriaceae</taxon>
        <taxon>Methanobrevibacter</taxon>
    </lineage>
</organism>
<keyword evidence="3" id="KW-0645">Protease</keyword>
<proteinExistence type="predicted"/>
<accession>A0A8T3VLJ3</accession>
<dbReference type="EMBL" id="SUTE01000058">
    <property type="protein sequence ID" value="MBE6505550.1"/>
    <property type="molecule type" value="Genomic_DNA"/>
</dbReference>
<dbReference type="RefSeq" id="WP_303737209.1">
    <property type="nucleotide sequence ID" value="NZ_SUTE01000058.1"/>
</dbReference>
<name>A0A8T3VLJ3_9EURY</name>